<dbReference type="GO" id="GO:0045892">
    <property type="term" value="P:negative regulation of DNA-templated transcription"/>
    <property type="evidence" value="ECO:0007669"/>
    <property type="project" value="InterPro"/>
</dbReference>
<sequence>MNQQRPKPTTAELEILSVLWEHGPATVRAIHEILSQGKETGYTTTLKILQKMADKGLVTRDESRRSHIYHAAIQAEQTQRQLIDDLVRQAFGGATEKLVMQALSLRKVTPAEIESLRKLLDQLEEKSE</sequence>
<keyword evidence="3" id="KW-0238">DNA-binding</keyword>
<keyword evidence="6" id="KW-1185">Reference proteome</keyword>
<dbReference type="AlphaFoldDB" id="A0A517PWX9"/>
<gene>
    <name evidence="5" type="primary">blaI_13</name>
    <name evidence="5" type="ORF">HG66A1_57220</name>
</gene>
<comment type="similarity">
    <text evidence="1">Belongs to the BlaI transcriptional regulatory family.</text>
</comment>
<dbReference type="InterPro" id="IPR036388">
    <property type="entry name" value="WH-like_DNA-bd_sf"/>
</dbReference>
<dbReference type="EMBL" id="CP036266">
    <property type="protein sequence ID" value="QDT23897.1"/>
    <property type="molecule type" value="Genomic_DNA"/>
</dbReference>
<dbReference type="OrthoDB" id="280196at2"/>
<dbReference type="InterPro" id="IPR005650">
    <property type="entry name" value="BlaI_family"/>
</dbReference>
<dbReference type="RefSeq" id="WP_145191979.1">
    <property type="nucleotide sequence ID" value="NZ_CP036266.1"/>
</dbReference>
<evidence type="ECO:0000256" key="3">
    <source>
        <dbReference type="ARBA" id="ARBA00023125"/>
    </source>
</evidence>
<proteinExistence type="inferred from homology"/>
<reference evidence="5 6" key="1">
    <citation type="submission" date="2019-02" db="EMBL/GenBank/DDBJ databases">
        <title>Deep-cultivation of Planctomycetes and their phenomic and genomic characterization uncovers novel biology.</title>
        <authorList>
            <person name="Wiegand S."/>
            <person name="Jogler M."/>
            <person name="Boedeker C."/>
            <person name="Pinto D."/>
            <person name="Vollmers J."/>
            <person name="Rivas-Marin E."/>
            <person name="Kohn T."/>
            <person name="Peeters S.H."/>
            <person name="Heuer A."/>
            <person name="Rast P."/>
            <person name="Oberbeckmann S."/>
            <person name="Bunk B."/>
            <person name="Jeske O."/>
            <person name="Meyerdierks A."/>
            <person name="Storesund J.E."/>
            <person name="Kallscheuer N."/>
            <person name="Luecker S."/>
            <person name="Lage O.M."/>
            <person name="Pohl T."/>
            <person name="Merkel B.J."/>
            <person name="Hornburger P."/>
            <person name="Mueller R.-W."/>
            <person name="Bruemmer F."/>
            <person name="Labrenz M."/>
            <person name="Spormann A.M."/>
            <person name="Op den Camp H."/>
            <person name="Overmann J."/>
            <person name="Amann R."/>
            <person name="Jetten M.S.M."/>
            <person name="Mascher T."/>
            <person name="Medema M.H."/>
            <person name="Devos D.P."/>
            <person name="Kaster A.-K."/>
            <person name="Ovreas L."/>
            <person name="Rohde M."/>
            <person name="Galperin M.Y."/>
            <person name="Jogler C."/>
        </authorList>
    </citation>
    <scope>NUCLEOTIDE SEQUENCE [LARGE SCALE GENOMIC DNA]</scope>
    <source>
        <strain evidence="5 6">HG66A1</strain>
    </source>
</reference>
<dbReference type="GO" id="GO:0003677">
    <property type="term" value="F:DNA binding"/>
    <property type="evidence" value="ECO:0007669"/>
    <property type="project" value="UniProtKB-KW"/>
</dbReference>
<accession>A0A517PWX9</accession>
<evidence type="ECO:0000313" key="6">
    <source>
        <dbReference type="Proteomes" id="UP000320421"/>
    </source>
</evidence>
<dbReference type="InterPro" id="IPR036390">
    <property type="entry name" value="WH_DNA-bd_sf"/>
</dbReference>
<dbReference type="Gene3D" id="1.10.4040.10">
    <property type="entry name" value="Penicillinase repressor domain"/>
    <property type="match status" value="1"/>
</dbReference>
<evidence type="ECO:0000256" key="1">
    <source>
        <dbReference type="ARBA" id="ARBA00011046"/>
    </source>
</evidence>
<evidence type="ECO:0000313" key="5">
    <source>
        <dbReference type="EMBL" id="QDT23897.1"/>
    </source>
</evidence>
<evidence type="ECO:0000256" key="2">
    <source>
        <dbReference type="ARBA" id="ARBA00023015"/>
    </source>
</evidence>
<organism evidence="5 6">
    <name type="scientific">Gimesia chilikensis</name>
    <dbReference type="NCBI Taxonomy" id="2605989"/>
    <lineage>
        <taxon>Bacteria</taxon>
        <taxon>Pseudomonadati</taxon>
        <taxon>Planctomycetota</taxon>
        <taxon>Planctomycetia</taxon>
        <taxon>Planctomycetales</taxon>
        <taxon>Planctomycetaceae</taxon>
        <taxon>Gimesia</taxon>
    </lineage>
</organism>
<dbReference type="PIRSF" id="PIRSF019455">
    <property type="entry name" value="CopR_AtkY"/>
    <property type="match status" value="1"/>
</dbReference>
<name>A0A517PWX9_9PLAN</name>
<dbReference type="Proteomes" id="UP000320421">
    <property type="component" value="Chromosome"/>
</dbReference>
<dbReference type="Gene3D" id="1.10.10.10">
    <property type="entry name" value="Winged helix-like DNA-binding domain superfamily/Winged helix DNA-binding domain"/>
    <property type="match status" value="1"/>
</dbReference>
<evidence type="ECO:0000256" key="4">
    <source>
        <dbReference type="ARBA" id="ARBA00023163"/>
    </source>
</evidence>
<protein>
    <submittedName>
        <fullName evidence="5">Transcriptional regulator BlaI</fullName>
    </submittedName>
</protein>
<keyword evidence="4" id="KW-0804">Transcription</keyword>
<dbReference type="SUPFAM" id="SSF46785">
    <property type="entry name" value="Winged helix' DNA-binding domain"/>
    <property type="match status" value="1"/>
</dbReference>
<dbReference type="Pfam" id="PF03965">
    <property type="entry name" value="Penicillinase_R"/>
    <property type="match status" value="1"/>
</dbReference>
<keyword evidence="2" id="KW-0805">Transcription regulation</keyword>